<gene>
    <name evidence="2" type="ORF">CQ12_32270</name>
</gene>
<dbReference type="Pfam" id="PF20796">
    <property type="entry name" value="PDDEXK_13"/>
    <property type="match status" value="1"/>
</dbReference>
<proteinExistence type="predicted"/>
<comment type="caution">
    <text evidence="2">The sequence shown here is derived from an EMBL/GenBank/DDBJ whole genome shotgun (WGS) entry which is preliminary data.</text>
</comment>
<dbReference type="AlphaFoldDB" id="A0A0R3MCL6"/>
<reference evidence="2 3" key="1">
    <citation type="submission" date="2014-03" db="EMBL/GenBank/DDBJ databases">
        <title>Bradyrhizobium valentinum sp. nov., isolated from effective nodules of Lupinus mariae-josephae, a lupine endemic of basic-lime soils in Eastern Spain.</title>
        <authorList>
            <person name="Duran D."/>
            <person name="Rey L."/>
            <person name="Navarro A."/>
            <person name="Busquets A."/>
            <person name="Imperial J."/>
            <person name="Ruiz-Argueso T."/>
        </authorList>
    </citation>
    <scope>NUCLEOTIDE SEQUENCE [LARGE SCALE GENOMIC DNA]</scope>
    <source>
        <strain evidence="2 3">PAC68</strain>
    </source>
</reference>
<evidence type="ECO:0000259" key="1">
    <source>
        <dbReference type="Pfam" id="PF20796"/>
    </source>
</evidence>
<dbReference type="STRING" id="280332.CQ12_32270"/>
<evidence type="ECO:0000313" key="2">
    <source>
        <dbReference type="EMBL" id="KRR14918.1"/>
    </source>
</evidence>
<organism evidence="2 3">
    <name type="scientific">Bradyrhizobium jicamae</name>
    <dbReference type="NCBI Taxonomy" id="280332"/>
    <lineage>
        <taxon>Bacteria</taxon>
        <taxon>Pseudomonadati</taxon>
        <taxon>Pseudomonadota</taxon>
        <taxon>Alphaproteobacteria</taxon>
        <taxon>Hyphomicrobiales</taxon>
        <taxon>Nitrobacteraceae</taxon>
        <taxon>Bradyrhizobium</taxon>
    </lineage>
</organism>
<keyword evidence="3" id="KW-1185">Reference proteome</keyword>
<feature type="domain" description="PD-(D/E)XK nuclease-like" evidence="1">
    <location>
        <begin position="2"/>
        <end position="225"/>
    </location>
</feature>
<dbReference type="InterPro" id="IPR048822">
    <property type="entry name" value="PDDEXK_13"/>
</dbReference>
<dbReference type="Proteomes" id="UP000050863">
    <property type="component" value="Unassembled WGS sequence"/>
</dbReference>
<dbReference type="EMBL" id="LLXZ01000009">
    <property type="protein sequence ID" value="KRR14918.1"/>
    <property type="molecule type" value="Genomic_DNA"/>
</dbReference>
<name>A0A0R3MCL6_9BRAD</name>
<sequence>MREEGAAIDEDRLLGSALSSMPLTFNMFGPMALDLNLATAVLRQLLPDFVHQVTGFMFEHSPGRRQERFLNDGTAFDLAIRVITPDGEEATIFVEVKYSEDMAGPAARLRDRYDEVSRAVGLFVDPDSPMLRSLALEQLWREHMLAQLTVDQGLTARAMFITIGPRLNRRVMAAFRVYENELIDVDDQDPDRVSFRAFTLERFIDALAEAGADGLARDLWGRYADFERVYHLALGEYLDEPSNYALTAPLAPPSSTRAKASLKAAKIAMTAKRATKSREQTVKGVSSEG</sequence>
<evidence type="ECO:0000313" key="3">
    <source>
        <dbReference type="Proteomes" id="UP000050863"/>
    </source>
</evidence>
<accession>A0A0R3MCL6</accession>
<protein>
    <recommendedName>
        <fullName evidence="1">PD-(D/E)XK nuclease-like domain-containing protein</fullName>
    </recommendedName>
</protein>